<keyword evidence="2" id="KW-1185">Reference proteome</keyword>
<comment type="caution">
    <text evidence="1">The sequence shown here is derived from an EMBL/GenBank/DDBJ whole genome shotgun (WGS) entry which is preliminary data.</text>
</comment>
<gene>
    <name evidence="1" type="ORF">HanXRQr2_Chr05g0207291</name>
</gene>
<protein>
    <submittedName>
        <fullName evidence="1">Uncharacterized protein</fullName>
    </submittedName>
</protein>
<name>A0A9K3IYS0_HELAN</name>
<reference evidence="1" key="2">
    <citation type="submission" date="2020-06" db="EMBL/GenBank/DDBJ databases">
        <title>Helianthus annuus Genome sequencing and assembly Release 2.</title>
        <authorList>
            <person name="Gouzy J."/>
            <person name="Langlade N."/>
            <person name="Munos S."/>
        </authorList>
    </citation>
    <scope>NUCLEOTIDE SEQUENCE</scope>
    <source>
        <tissue evidence="1">Leaves</tissue>
    </source>
</reference>
<evidence type="ECO:0000313" key="2">
    <source>
        <dbReference type="Proteomes" id="UP000215914"/>
    </source>
</evidence>
<dbReference type="EMBL" id="MNCJ02000320">
    <property type="protein sequence ID" value="KAF5805272.1"/>
    <property type="molecule type" value="Genomic_DNA"/>
</dbReference>
<dbReference type="Proteomes" id="UP000215914">
    <property type="component" value="Unassembled WGS sequence"/>
</dbReference>
<evidence type="ECO:0000313" key="1">
    <source>
        <dbReference type="EMBL" id="KAF5805272.1"/>
    </source>
</evidence>
<accession>A0A9K3IYS0</accession>
<dbReference type="Gramene" id="mRNA:HanXRQr2_Chr05g0207291">
    <property type="protein sequence ID" value="mRNA:HanXRQr2_Chr05g0207291"/>
    <property type="gene ID" value="HanXRQr2_Chr05g0207291"/>
</dbReference>
<reference evidence="1" key="1">
    <citation type="journal article" date="2017" name="Nature">
        <title>The sunflower genome provides insights into oil metabolism, flowering and Asterid evolution.</title>
        <authorList>
            <person name="Badouin H."/>
            <person name="Gouzy J."/>
            <person name="Grassa C.J."/>
            <person name="Murat F."/>
            <person name="Staton S.E."/>
            <person name="Cottret L."/>
            <person name="Lelandais-Briere C."/>
            <person name="Owens G.L."/>
            <person name="Carrere S."/>
            <person name="Mayjonade B."/>
            <person name="Legrand L."/>
            <person name="Gill N."/>
            <person name="Kane N.C."/>
            <person name="Bowers J.E."/>
            <person name="Hubner S."/>
            <person name="Bellec A."/>
            <person name="Berard A."/>
            <person name="Berges H."/>
            <person name="Blanchet N."/>
            <person name="Boniface M.C."/>
            <person name="Brunel D."/>
            <person name="Catrice O."/>
            <person name="Chaidir N."/>
            <person name="Claudel C."/>
            <person name="Donnadieu C."/>
            <person name="Faraut T."/>
            <person name="Fievet G."/>
            <person name="Helmstetter N."/>
            <person name="King M."/>
            <person name="Knapp S.J."/>
            <person name="Lai Z."/>
            <person name="Le Paslier M.C."/>
            <person name="Lippi Y."/>
            <person name="Lorenzon L."/>
            <person name="Mandel J.R."/>
            <person name="Marage G."/>
            <person name="Marchand G."/>
            <person name="Marquand E."/>
            <person name="Bret-Mestries E."/>
            <person name="Morien E."/>
            <person name="Nambeesan S."/>
            <person name="Nguyen T."/>
            <person name="Pegot-Espagnet P."/>
            <person name="Pouilly N."/>
            <person name="Raftis F."/>
            <person name="Sallet E."/>
            <person name="Schiex T."/>
            <person name="Thomas J."/>
            <person name="Vandecasteele C."/>
            <person name="Vares D."/>
            <person name="Vear F."/>
            <person name="Vautrin S."/>
            <person name="Crespi M."/>
            <person name="Mangin B."/>
            <person name="Burke J.M."/>
            <person name="Salse J."/>
            <person name="Munos S."/>
            <person name="Vincourt P."/>
            <person name="Rieseberg L.H."/>
            <person name="Langlade N.B."/>
        </authorList>
    </citation>
    <scope>NUCLEOTIDE SEQUENCE</scope>
    <source>
        <tissue evidence="1">Leaves</tissue>
    </source>
</reference>
<proteinExistence type="predicted"/>
<dbReference type="AlphaFoldDB" id="A0A9K3IYS0"/>
<organism evidence="1 2">
    <name type="scientific">Helianthus annuus</name>
    <name type="common">Common sunflower</name>
    <dbReference type="NCBI Taxonomy" id="4232"/>
    <lineage>
        <taxon>Eukaryota</taxon>
        <taxon>Viridiplantae</taxon>
        <taxon>Streptophyta</taxon>
        <taxon>Embryophyta</taxon>
        <taxon>Tracheophyta</taxon>
        <taxon>Spermatophyta</taxon>
        <taxon>Magnoliopsida</taxon>
        <taxon>eudicotyledons</taxon>
        <taxon>Gunneridae</taxon>
        <taxon>Pentapetalae</taxon>
        <taxon>asterids</taxon>
        <taxon>campanulids</taxon>
        <taxon>Asterales</taxon>
        <taxon>Asteraceae</taxon>
        <taxon>Asteroideae</taxon>
        <taxon>Heliantheae alliance</taxon>
        <taxon>Heliantheae</taxon>
        <taxon>Helianthus</taxon>
    </lineage>
</organism>
<sequence>MRIHEMGRTHHWVASWSRVGQTYMGRLLGLCNWIMQPYKHSISFT</sequence>